<evidence type="ECO:0000313" key="1">
    <source>
        <dbReference type="EMBL" id="OOP55603.1"/>
    </source>
</evidence>
<dbReference type="EMBL" id="AYTS01000129">
    <property type="protein sequence ID" value="OOP55603.1"/>
    <property type="molecule type" value="Genomic_DNA"/>
</dbReference>
<sequence>MVYRRYRIPVLKRCEQGQGATALSQDFCDTVFPTKVLFLEVFNGKIILIGNLFGMWNYLVPQDLGELRVIKDTVFCSHRKDVIPFAYKKG</sequence>
<comment type="caution">
    <text evidence="1">The sequence shown here is derived from an EMBL/GenBank/DDBJ whole genome shotgun (WGS) entry which is preliminary data.</text>
</comment>
<accession>A0A1V4AR40</accession>
<protein>
    <submittedName>
        <fullName evidence="1">Uncharacterized protein</fullName>
    </submittedName>
</protein>
<organism evidence="1 2">
    <name type="scientific">Candidatus Brocadia carolinensis</name>
    <dbReference type="NCBI Taxonomy" id="1004156"/>
    <lineage>
        <taxon>Bacteria</taxon>
        <taxon>Pseudomonadati</taxon>
        <taxon>Planctomycetota</taxon>
        <taxon>Candidatus Brocadiia</taxon>
        <taxon>Candidatus Brocadiales</taxon>
        <taxon>Candidatus Brocadiaceae</taxon>
        <taxon>Candidatus Brocadia</taxon>
    </lineage>
</organism>
<reference evidence="1 2" key="1">
    <citation type="journal article" date="2017" name="Water Res.">
        <title>Discovery and metagenomic analysis of an anammox bacterial enrichment related to Candidatus "Brocadia caroliniensis" in a full-scale glycerol-fed nitritation-denitritation separate centrate treatment process.</title>
        <authorList>
            <person name="Park H."/>
            <person name="Brotto A.C."/>
            <person name="van Loosdrecht M.C."/>
            <person name="Chandran K."/>
        </authorList>
    </citation>
    <scope>NUCLEOTIDE SEQUENCE [LARGE SCALE GENOMIC DNA]</scope>
    <source>
        <strain evidence="1">26THWARD</strain>
    </source>
</reference>
<gene>
    <name evidence="1" type="ORF">AYP45_13920</name>
</gene>
<proteinExistence type="predicted"/>
<evidence type="ECO:0000313" key="2">
    <source>
        <dbReference type="Proteomes" id="UP000189681"/>
    </source>
</evidence>
<dbReference type="Proteomes" id="UP000189681">
    <property type="component" value="Unassembled WGS sequence"/>
</dbReference>
<name>A0A1V4AR40_9BACT</name>
<dbReference type="AlphaFoldDB" id="A0A1V4AR40"/>